<proteinExistence type="predicted"/>
<accession>A0AAD6ZK75</accession>
<name>A0AAD6ZK75_9AGAR</name>
<evidence type="ECO:0000313" key="2">
    <source>
        <dbReference type="Proteomes" id="UP001218218"/>
    </source>
</evidence>
<comment type="caution">
    <text evidence="1">The sequence shown here is derived from an EMBL/GenBank/DDBJ whole genome shotgun (WGS) entry which is preliminary data.</text>
</comment>
<dbReference type="EMBL" id="JARIHO010000041">
    <property type="protein sequence ID" value="KAJ7327474.1"/>
    <property type="molecule type" value="Genomic_DNA"/>
</dbReference>
<gene>
    <name evidence="1" type="ORF">DFH08DRAFT_816325</name>
</gene>
<sequence>MKIHEASLTKPIQLTLHRRWGGEYTSLEIAPVEFCHEKSRGLAPFRKAVGAQDKNTEGTAEKCSKSVLVLGTPRAEDEKWGHLAARDMSGSLKHSGCYKKHGIYIMWGNLTWGKGGNEWESIPEPGDRARCDWPQADNKRVVFAAILQRKIPKSGKMDTANLNNCGHDNASAELMRCKVAGSGERAGWISFKGNIGRTFELQPLGVRLRVFECTSAIPDFHLPERGAGKMSRELGIVGSFGS</sequence>
<evidence type="ECO:0000313" key="1">
    <source>
        <dbReference type="EMBL" id="KAJ7327474.1"/>
    </source>
</evidence>
<organism evidence="1 2">
    <name type="scientific">Mycena albidolilacea</name>
    <dbReference type="NCBI Taxonomy" id="1033008"/>
    <lineage>
        <taxon>Eukaryota</taxon>
        <taxon>Fungi</taxon>
        <taxon>Dikarya</taxon>
        <taxon>Basidiomycota</taxon>
        <taxon>Agaricomycotina</taxon>
        <taxon>Agaricomycetes</taxon>
        <taxon>Agaricomycetidae</taxon>
        <taxon>Agaricales</taxon>
        <taxon>Marasmiineae</taxon>
        <taxon>Mycenaceae</taxon>
        <taxon>Mycena</taxon>
    </lineage>
</organism>
<protein>
    <submittedName>
        <fullName evidence="1">Uncharacterized protein</fullName>
    </submittedName>
</protein>
<dbReference type="Proteomes" id="UP001218218">
    <property type="component" value="Unassembled WGS sequence"/>
</dbReference>
<reference evidence="1" key="1">
    <citation type="submission" date="2023-03" db="EMBL/GenBank/DDBJ databases">
        <title>Massive genome expansion in bonnet fungi (Mycena s.s.) driven by repeated elements and novel gene families across ecological guilds.</title>
        <authorList>
            <consortium name="Lawrence Berkeley National Laboratory"/>
            <person name="Harder C.B."/>
            <person name="Miyauchi S."/>
            <person name="Viragh M."/>
            <person name="Kuo A."/>
            <person name="Thoen E."/>
            <person name="Andreopoulos B."/>
            <person name="Lu D."/>
            <person name="Skrede I."/>
            <person name="Drula E."/>
            <person name="Henrissat B."/>
            <person name="Morin E."/>
            <person name="Kohler A."/>
            <person name="Barry K."/>
            <person name="LaButti K."/>
            <person name="Morin E."/>
            <person name="Salamov A."/>
            <person name="Lipzen A."/>
            <person name="Mereny Z."/>
            <person name="Hegedus B."/>
            <person name="Baldrian P."/>
            <person name="Stursova M."/>
            <person name="Weitz H."/>
            <person name="Taylor A."/>
            <person name="Grigoriev I.V."/>
            <person name="Nagy L.G."/>
            <person name="Martin F."/>
            <person name="Kauserud H."/>
        </authorList>
    </citation>
    <scope>NUCLEOTIDE SEQUENCE</scope>
    <source>
        <strain evidence="1">CBHHK002</strain>
    </source>
</reference>
<keyword evidence="2" id="KW-1185">Reference proteome</keyword>
<dbReference type="AlphaFoldDB" id="A0AAD6ZK75"/>